<evidence type="ECO:0000256" key="5">
    <source>
        <dbReference type="ARBA" id="ARBA00022989"/>
    </source>
</evidence>
<dbReference type="AlphaFoldDB" id="A0A562WD35"/>
<feature type="transmembrane region" description="Helical" evidence="7">
    <location>
        <begin position="40"/>
        <end position="58"/>
    </location>
</feature>
<feature type="transmembrane region" description="Helical" evidence="7">
    <location>
        <begin position="110"/>
        <end position="132"/>
    </location>
</feature>
<evidence type="ECO:0000256" key="8">
    <source>
        <dbReference type="SAM" id="MobiDB-lite"/>
    </source>
</evidence>
<organism evidence="10 11">
    <name type="scientific">Micromonospora sagamiensis</name>
    <dbReference type="NCBI Taxonomy" id="47875"/>
    <lineage>
        <taxon>Bacteria</taxon>
        <taxon>Bacillati</taxon>
        <taxon>Actinomycetota</taxon>
        <taxon>Actinomycetes</taxon>
        <taxon>Micromonosporales</taxon>
        <taxon>Micromonosporaceae</taxon>
        <taxon>Micromonospora</taxon>
    </lineage>
</organism>
<feature type="binding site" evidence="7">
    <location>
        <position position="160"/>
    </location>
    <ligand>
        <name>a 1,2-diacyl-sn-glycero-3-phospho-(1'-sn-glycerol)</name>
        <dbReference type="ChEBI" id="CHEBI:64716"/>
    </ligand>
</feature>
<dbReference type="SUPFAM" id="SSF51905">
    <property type="entry name" value="FAD/NAD(P)-binding domain"/>
    <property type="match status" value="1"/>
</dbReference>
<evidence type="ECO:0000256" key="2">
    <source>
        <dbReference type="ARBA" id="ARBA00022475"/>
    </source>
</evidence>
<dbReference type="Proteomes" id="UP000319728">
    <property type="component" value="Unassembled WGS sequence"/>
</dbReference>
<dbReference type="PRINTS" id="PR00420">
    <property type="entry name" value="RNGMNOXGNASE"/>
</dbReference>
<dbReference type="InterPro" id="IPR001640">
    <property type="entry name" value="Lgt"/>
</dbReference>
<name>A0A562WD35_9ACTN</name>
<feature type="domain" description="FAD-binding" evidence="9">
    <location>
        <begin position="687"/>
        <end position="757"/>
    </location>
</feature>
<dbReference type="PANTHER" id="PTHR30589">
    <property type="entry name" value="PROLIPOPROTEIN DIACYLGLYCERYL TRANSFERASE"/>
    <property type="match status" value="1"/>
</dbReference>
<dbReference type="EC" id="2.5.1.145" evidence="7"/>
<evidence type="ECO:0000256" key="3">
    <source>
        <dbReference type="ARBA" id="ARBA00022679"/>
    </source>
</evidence>
<evidence type="ECO:0000256" key="7">
    <source>
        <dbReference type="HAMAP-Rule" id="MF_01147"/>
    </source>
</evidence>
<keyword evidence="4 7" id="KW-0812">Transmembrane</keyword>
<dbReference type="Pfam" id="PF01494">
    <property type="entry name" value="FAD_binding_3"/>
    <property type="match status" value="2"/>
</dbReference>
<dbReference type="UniPathway" id="UPA00664"/>
<feature type="transmembrane region" description="Helical" evidence="7">
    <location>
        <begin position="139"/>
        <end position="159"/>
    </location>
</feature>
<dbReference type="InterPro" id="IPR036188">
    <property type="entry name" value="FAD/NAD-bd_sf"/>
</dbReference>
<sequence>MSPTRETAVACAPVTLASLTPQAALPSPSTAVWQLGPVPIRAYALCIVAGIVVACLVTEYRLRRRGVAPGAVLDIAVWAVPAGIIGARIYHVITSPGKYFGTGGDPLAAFAIWEGGLGIWGAVAGGAVGAWLAARQLGIPFAVVADALAPGLPLAQAVGRFGNWFNNELYGGRTTLPWGLEIHRMDPDNPGRALRDEAGQPILEPGLYHPTFAYEALWNVGVALLVLAVDRRFRLGRGRAFALYVMGYTAGRFWIELMRTDEATEILGVRLNVWTSVLVFLGALVYFLRARAPASTWCRSRPTRRPRSPTAGTSPSVTCPAPRPAPTWPPRAATGWSARSSSGRTGKPARCPTDPPERTAPRRSRTSRSRPVRSRSRPSVAAVWTAPGTPTPARVPPTATAEADMAVRTAVVVGAGIGGLAVAGALARSGWQVTLLEQADRVRPEPTAVVLWPNGVRALRALGLGAGLDAVATPLPDGGIRRPDGHWLVQPRPTPSERTPVVVHQEDLHDALVAGLGDRVDLRTGVTVRTVRTGGNGRPSVGDGHQQHEADLIVAADGVESVIRRQLAPEARVVASGSATWRAVIPWYRAPRVPADQPLGGEILGAGYRFVSASLGDRGSAGGTARGGVYWVATAAGAPRPEPAETQLGLLRRWFAGWPAPVDALLAATEPADLVQQEVRELRPLPRQYAFRSGPGGVVLLGDAAHAMPPHLGQGACLAFEDAATLQSLLREARLPDAVTGYDRTRRPRVAAVVRQTRRMSAVLQTRGRLALRARDAALGPITTRLLGSAASSAAQWRPPASSA</sequence>
<dbReference type="GO" id="GO:0042158">
    <property type="term" value="P:lipoprotein biosynthetic process"/>
    <property type="evidence" value="ECO:0007669"/>
    <property type="project" value="UniProtKB-UniRule"/>
</dbReference>
<dbReference type="GO" id="GO:0071949">
    <property type="term" value="F:FAD binding"/>
    <property type="evidence" value="ECO:0007669"/>
    <property type="project" value="InterPro"/>
</dbReference>
<feature type="region of interest" description="Disordered" evidence="8">
    <location>
        <begin position="298"/>
        <end position="399"/>
    </location>
</feature>
<proteinExistence type="inferred from homology"/>
<evidence type="ECO:0000256" key="4">
    <source>
        <dbReference type="ARBA" id="ARBA00022692"/>
    </source>
</evidence>
<feature type="compositionally biased region" description="Basic residues" evidence="8">
    <location>
        <begin position="361"/>
        <end position="376"/>
    </location>
</feature>
<dbReference type="Gene3D" id="3.50.50.60">
    <property type="entry name" value="FAD/NAD(P)-binding domain"/>
    <property type="match status" value="1"/>
</dbReference>
<comment type="caution">
    <text evidence="10">The sequence shown here is derived from an EMBL/GenBank/DDBJ whole genome shotgun (WGS) entry which is preliminary data.</text>
</comment>
<keyword evidence="5 7" id="KW-1133">Transmembrane helix</keyword>
<dbReference type="GO" id="GO:0008961">
    <property type="term" value="F:phosphatidylglycerol-prolipoprotein diacylglyceryl transferase activity"/>
    <property type="evidence" value="ECO:0007669"/>
    <property type="project" value="UniProtKB-UniRule"/>
</dbReference>
<comment type="function">
    <text evidence="7">Catalyzes the transfer of the diacylglyceryl group from phosphatidylglycerol to the sulfhydryl group of the N-terminal cysteine of a prolipoprotein, the first step in the formation of mature lipoproteins.</text>
</comment>
<keyword evidence="10" id="KW-0449">Lipoprotein</keyword>
<gene>
    <name evidence="7" type="primary">lgt</name>
    <name evidence="10" type="ORF">JD81_01706</name>
</gene>
<dbReference type="EMBL" id="VLLP01000001">
    <property type="protein sequence ID" value="TWJ28203.1"/>
    <property type="molecule type" value="Genomic_DNA"/>
</dbReference>
<feature type="transmembrane region" description="Helical" evidence="7">
    <location>
        <begin position="70"/>
        <end position="90"/>
    </location>
</feature>
<keyword evidence="2 7" id="KW-1003">Cell membrane</keyword>
<reference evidence="10 11" key="1">
    <citation type="submission" date="2019-07" db="EMBL/GenBank/DDBJ databases">
        <title>R&amp;d 2014.</title>
        <authorList>
            <person name="Klenk H.-P."/>
        </authorList>
    </citation>
    <scope>NUCLEOTIDE SEQUENCE [LARGE SCALE GENOMIC DNA]</scope>
    <source>
        <strain evidence="10 11">DSM 43912</strain>
    </source>
</reference>
<feature type="domain" description="FAD-binding" evidence="9">
    <location>
        <begin position="410"/>
        <end position="570"/>
    </location>
</feature>
<feature type="transmembrane region" description="Helical" evidence="7">
    <location>
        <begin position="271"/>
        <end position="289"/>
    </location>
</feature>
<comment type="catalytic activity">
    <reaction evidence="7">
        <text>L-cysteinyl-[prolipoprotein] + a 1,2-diacyl-sn-glycero-3-phospho-(1'-sn-glycerol) = an S-1,2-diacyl-sn-glyceryl-L-cysteinyl-[prolipoprotein] + sn-glycerol 1-phosphate + H(+)</text>
        <dbReference type="Rhea" id="RHEA:56712"/>
        <dbReference type="Rhea" id="RHEA-COMP:14679"/>
        <dbReference type="Rhea" id="RHEA-COMP:14680"/>
        <dbReference type="ChEBI" id="CHEBI:15378"/>
        <dbReference type="ChEBI" id="CHEBI:29950"/>
        <dbReference type="ChEBI" id="CHEBI:57685"/>
        <dbReference type="ChEBI" id="CHEBI:64716"/>
        <dbReference type="ChEBI" id="CHEBI:140658"/>
        <dbReference type="EC" id="2.5.1.145"/>
    </reaction>
</comment>
<keyword evidence="3 7" id="KW-0808">Transferase</keyword>
<dbReference type="Pfam" id="PF01790">
    <property type="entry name" value="LGT"/>
    <property type="match status" value="1"/>
</dbReference>
<evidence type="ECO:0000313" key="11">
    <source>
        <dbReference type="Proteomes" id="UP000319728"/>
    </source>
</evidence>
<keyword evidence="6 7" id="KW-0472">Membrane</keyword>
<evidence type="ECO:0000256" key="1">
    <source>
        <dbReference type="ARBA" id="ARBA00007150"/>
    </source>
</evidence>
<dbReference type="PROSITE" id="PS01311">
    <property type="entry name" value="LGT"/>
    <property type="match status" value="1"/>
</dbReference>
<feature type="transmembrane region" description="Helical" evidence="7">
    <location>
        <begin position="211"/>
        <end position="229"/>
    </location>
</feature>
<keyword evidence="11" id="KW-1185">Reference proteome</keyword>
<evidence type="ECO:0000313" key="10">
    <source>
        <dbReference type="EMBL" id="TWJ28203.1"/>
    </source>
</evidence>
<dbReference type="NCBIfam" id="TIGR00544">
    <property type="entry name" value="lgt"/>
    <property type="match status" value="1"/>
</dbReference>
<evidence type="ECO:0000259" key="9">
    <source>
        <dbReference type="Pfam" id="PF01494"/>
    </source>
</evidence>
<protein>
    <recommendedName>
        <fullName evidence="7">Phosphatidylglycerol--prolipoprotein diacylglyceryl transferase</fullName>
        <ecNumber evidence="7">2.5.1.145</ecNumber>
    </recommendedName>
</protein>
<accession>A0A562WD35</accession>
<evidence type="ECO:0000256" key="6">
    <source>
        <dbReference type="ARBA" id="ARBA00023136"/>
    </source>
</evidence>
<dbReference type="InterPro" id="IPR002938">
    <property type="entry name" value="FAD-bd"/>
</dbReference>
<comment type="similarity">
    <text evidence="1 7">Belongs to the Lgt family.</text>
</comment>
<comment type="pathway">
    <text evidence="7">Protein modification; lipoprotein biosynthesis (diacylglyceryl transfer).</text>
</comment>
<dbReference type="PANTHER" id="PTHR30589:SF0">
    <property type="entry name" value="PHOSPHATIDYLGLYCEROL--PROLIPOPROTEIN DIACYLGLYCERYL TRANSFERASE"/>
    <property type="match status" value="1"/>
</dbReference>
<dbReference type="HAMAP" id="MF_01147">
    <property type="entry name" value="Lgt"/>
    <property type="match status" value="1"/>
</dbReference>
<dbReference type="GO" id="GO:0005886">
    <property type="term" value="C:plasma membrane"/>
    <property type="evidence" value="ECO:0007669"/>
    <property type="project" value="UniProtKB-SubCell"/>
</dbReference>
<feature type="compositionally biased region" description="Low complexity" evidence="8">
    <location>
        <begin position="377"/>
        <end position="388"/>
    </location>
</feature>
<comment type="subcellular location">
    <subcellularLocation>
        <location evidence="7">Cell membrane</location>
        <topology evidence="7">Multi-pass membrane protein</topology>
    </subcellularLocation>
</comment>